<protein>
    <recommendedName>
        <fullName evidence="1">Fluoroacetyl-CoA-specific thioesterase-like domain-containing protein</fullName>
    </recommendedName>
</protein>
<dbReference type="Pfam" id="PF22636">
    <property type="entry name" value="FlK"/>
    <property type="match status" value="1"/>
</dbReference>
<dbReference type="InterPro" id="IPR025540">
    <property type="entry name" value="FlK"/>
</dbReference>
<keyword evidence="3" id="KW-1185">Reference proteome</keyword>
<dbReference type="InterPro" id="IPR029069">
    <property type="entry name" value="HotDog_dom_sf"/>
</dbReference>
<proteinExistence type="predicted"/>
<dbReference type="RefSeq" id="WP_126830206.1">
    <property type="nucleotide sequence ID" value="NZ_CBCRYB010000002.1"/>
</dbReference>
<name>A0A430ABR7_9ENTE</name>
<dbReference type="PANTHER" id="PTHR36934">
    <property type="entry name" value="BLR0278 PROTEIN"/>
    <property type="match status" value="1"/>
</dbReference>
<gene>
    <name evidence="2" type="ORF">CBF31_01365</name>
</gene>
<dbReference type="EMBL" id="NGJY01000001">
    <property type="protein sequence ID" value="RSU04694.1"/>
    <property type="molecule type" value="Genomic_DNA"/>
</dbReference>
<reference evidence="2 3" key="1">
    <citation type="submission" date="2017-05" db="EMBL/GenBank/DDBJ databases">
        <title>Vagococcus spp. assemblies.</title>
        <authorList>
            <person name="Gulvik C.A."/>
        </authorList>
    </citation>
    <scope>NUCLEOTIDE SEQUENCE [LARGE SCALE GENOMIC DNA]</scope>
    <source>
        <strain evidence="2 3">CCUG 41755</strain>
    </source>
</reference>
<dbReference type="PANTHER" id="PTHR36934:SF1">
    <property type="entry name" value="THIOESTERASE DOMAIN-CONTAINING PROTEIN"/>
    <property type="match status" value="1"/>
</dbReference>
<organism evidence="2 3">
    <name type="scientific">Vagococcus fessus</name>
    <dbReference type="NCBI Taxonomy" id="120370"/>
    <lineage>
        <taxon>Bacteria</taxon>
        <taxon>Bacillati</taxon>
        <taxon>Bacillota</taxon>
        <taxon>Bacilli</taxon>
        <taxon>Lactobacillales</taxon>
        <taxon>Enterococcaceae</taxon>
        <taxon>Vagococcus</taxon>
    </lineage>
</organism>
<dbReference type="Gene3D" id="3.10.129.10">
    <property type="entry name" value="Hotdog Thioesterase"/>
    <property type="match status" value="1"/>
</dbReference>
<dbReference type="AlphaFoldDB" id="A0A430ABR7"/>
<feature type="domain" description="Fluoroacetyl-CoA-specific thioesterase-like" evidence="1">
    <location>
        <begin position="12"/>
        <end position="112"/>
    </location>
</feature>
<evidence type="ECO:0000313" key="2">
    <source>
        <dbReference type="EMBL" id="RSU04694.1"/>
    </source>
</evidence>
<accession>A0A430ABR7</accession>
<evidence type="ECO:0000313" key="3">
    <source>
        <dbReference type="Proteomes" id="UP000287101"/>
    </source>
</evidence>
<dbReference type="SUPFAM" id="SSF54637">
    <property type="entry name" value="Thioesterase/thiol ester dehydrase-isomerase"/>
    <property type="match status" value="1"/>
</dbReference>
<dbReference type="OrthoDB" id="6902891at2"/>
<dbReference type="Proteomes" id="UP000287101">
    <property type="component" value="Unassembled WGS sequence"/>
</dbReference>
<comment type="caution">
    <text evidence="2">The sequence shown here is derived from an EMBL/GenBank/DDBJ whole genome shotgun (WGS) entry which is preliminary data.</text>
</comment>
<sequence>MKEFKKSYLPKESHSAKVMGSGTLNVLATPAVVAFAENCCERLLANELKEGQASVGTWIDMKHKRASKTESKVVVCATIIEQTPKGASFEFEVTCGDTVIATGQHKRAVIDVERFMANI</sequence>
<evidence type="ECO:0000259" key="1">
    <source>
        <dbReference type="Pfam" id="PF22636"/>
    </source>
</evidence>
<dbReference type="InterPro" id="IPR054485">
    <property type="entry name" value="FlK-like_dom"/>
</dbReference>